<gene>
    <name evidence="6" type="ORF">L873DRAFT_1835517</name>
</gene>
<dbReference type="EMBL" id="ML120389">
    <property type="protein sequence ID" value="RPA99166.1"/>
    <property type="molecule type" value="Genomic_DNA"/>
</dbReference>
<proteinExistence type="inferred from homology"/>
<dbReference type="SUPFAM" id="SSF52313">
    <property type="entry name" value="Ribosomal protein S2"/>
    <property type="match status" value="1"/>
</dbReference>
<name>A0A3N4JLX2_9PEZI</name>
<dbReference type="AlphaFoldDB" id="A0A3N4JLX2"/>
<evidence type="ECO:0000313" key="6">
    <source>
        <dbReference type="EMBL" id="RPA99166.1"/>
    </source>
</evidence>
<dbReference type="PANTHER" id="PTHR12534">
    <property type="entry name" value="30S RIBOSOMAL PROTEIN S2 PROKARYOTIC AND ORGANELLAR"/>
    <property type="match status" value="1"/>
</dbReference>
<dbReference type="GO" id="GO:0006412">
    <property type="term" value="P:translation"/>
    <property type="evidence" value="ECO:0007669"/>
    <property type="project" value="InterPro"/>
</dbReference>
<feature type="compositionally biased region" description="Low complexity" evidence="5">
    <location>
        <begin position="51"/>
        <end position="70"/>
    </location>
</feature>
<dbReference type="Pfam" id="PF00318">
    <property type="entry name" value="Ribosomal_S2"/>
    <property type="match status" value="1"/>
</dbReference>
<dbReference type="STRING" id="1336337.A0A3N4JLX2"/>
<dbReference type="Gene3D" id="3.40.50.10490">
    <property type="entry name" value="Glucose-6-phosphate isomerase like protein, domain 1"/>
    <property type="match status" value="1"/>
</dbReference>
<evidence type="ECO:0000256" key="2">
    <source>
        <dbReference type="ARBA" id="ARBA00022980"/>
    </source>
</evidence>
<dbReference type="PANTHER" id="PTHR12534:SF0">
    <property type="entry name" value="SMALL RIBOSOMAL SUBUNIT PROTEIN US2M"/>
    <property type="match status" value="1"/>
</dbReference>
<feature type="compositionally biased region" description="Gly residues" evidence="5">
    <location>
        <begin position="41"/>
        <end position="50"/>
    </location>
</feature>
<protein>
    <submittedName>
        <fullName evidence="6">Ribosomal protein S2</fullName>
    </submittedName>
</protein>
<evidence type="ECO:0000313" key="7">
    <source>
        <dbReference type="Proteomes" id="UP000276215"/>
    </source>
</evidence>
<evidence type="ECO:0000256" key="3">
    <source>
        <dbReference type="ARBA" id="ARBA00023274"/>
    </source>
</evidence>
<evidence type="ECO:0000256" key="1">
    <source>
        <dbReference type="ARBA" id="ARBA00006242"/>
    </source>
</evidence>
<keyword evidence="7" id="KW-1185">Reference proteome</keyword>
<dbReference type="NCBIfam" id="TIGR01011">
    <property type="entry name" value="rpsB_bact"/>
    <property type="match status" value="1"/>
</dbReference>
<dbReference type="GO" id="GO:0005763">
    <property type="term" value="C:mitochondrial small ribosomal subunit"/>
    <property type="evidence" value="ECO:0007669"/>
    <property type="project" value="TreeGrafter"/>
</dbReference>
<dbReference type="OrthoDB" id="2320368at2759"/>
<accession>A0A3N4JLX2</accession>
<organism evidence="6 7">
    <name type="scientific">Choiromyces venosus 120613-1</name>
    <dbReference type="NCBI Taxonomy" id="1336337"/>
    <lineage>
        <taxon>Eukaryota</taxon>
        <taxon>Fungi</taxon>
        <taxon>Dikarya</taxon>
        <taxon>Ascomycota</taxon>
        <taxon>Pezizomycotina</taxon>
        <taxon>Pezizomycetes</taxon>
        <taxon>Pezizales</taxon>
        <taxon>Tuberaceae</taxon>
        <taxon>Choiromyces</taxon>
    </lineage>
</organism>
<dbReference type="PRINTS" id="PR00395">
    <property type="entry name" value="RIBOSOMALS2"/>
</dbReference>
<evidence type="ECO:0000256" key="4">
    <source>
        <dbReference type="RuleBase" id="RU003631"/>
    </source>
</evidence>
<dbReference type="PROSITE" id="PS00962">
    <property type="entry name" value="RIBOSOMAL_S2_1"/>
    <property type="match status" value="1"/>
</dbReference>
<dbReference type="Proteomes" id="UP000276215">
    <property type="component" value="Unassembled WGS sequence"/>
</dbReference>
<dbReference type="PROSITE" id="PS00963">
    <property type="entry name" value="RIBOSOMAL_S2_2"/>
    <property type="match status" value="1"/>
</dbReference>
<sequence>MILRKLVLRQSRLKSLSGAARNFARAITTEQNGSMSTGPEGTPGGAGGGINNLPSSQNQSQSNTPSASSNGQAQAFTRSQEYENFKQFQNTTGKLGSIPGRVYKPHIAANHPPGPRDITLELLMASGAHLGHITSLWNPGNARYIHGIRDNIHIISLETIAAHLRRAARVVEGVARAGGSIVFVGTREGQERCVIKAAKMCGGAHVFDWWIAGTITNAHNLLQRKKVVERDMADRIVSPKPIEDGRVVVPDLVVVLNPMENSVALHECALAGVPTVGIVDTDMNPLKVTYPIPCNDDSLRAVQLVAGILGRAVGNKKKKVFYRHSVREEICGNKDEGKKVPDITS</sequence>
<keyword evidence="2 4" id="KW-0689">Ribosomal protein</keyword>
<dbReference type="CDD" id="cd01425">
    <property type="entry name" value="RPS2"/>
    <property type="match status" value="1"/>
</dbReference>
<comment type="similarity">
    <text evidence="1 4">Belongs to the universal ribosomal protein uS2 family.</text>
</comment>
<dbReference type="GO" id="GO:0003735">
    <property type="term" value="F:structural constituent of ribosome"/>
    <property type="evidence" value="ECO:0007669"/>
    <property type="project" value="InterPro"/>
</dbReference>
<keyword evidence="3 4" id="KW-0687">Ribonucleoprotein</keyword>
<reference evidence="6 7" key="1">
    <citation type="journal article" date="2018" name="Nat. Ecol. Evol.">
        <title>Pezizomycetes genomes reveal the molecular basis of ectomycorrhizal truffle lifestyle.</title>
        <authorList>
            <person name="Murat C."/>
            <person name="Payen T."/>
            <person name="Noel B."/>
            <person name="Kuo A."/>
            <person name="Morin E."/>
            <person name="Chen J."/>
            <person name="Kohler A."/>
            <person name="Krizsan K."/>
            <person name="Balestrini R."/>
            <person name="Da Silva C."/>
            <person name="Montanini B."/>
            <person name="Hainaut M."/>
            <person name="Levati E."/>
            <person name="Barry K.W."/>
            <person name="Belfiori B."/>
            <person name="Cichocki N."/>
            <person name="Clum A."/>
            <person name="Dockter R.B."/>
            <person name="Fauchery L."/>
            <person name="Guy J."/>
            <person name="Iotti M."/>
            <person name="Le Tacon F."/>
            <person name="Lindquist E.A."/>
            <person name="Lipzen A."/>
            <person name="Malagnac F."/>
            <person name="Mello A."/>
            <person name="Molinier V."/>
            <person name="Miyauchi S."/>
            <person name="Poulain J."/>
            <person name="Riccioni C."/>
            <person name="Rubini A."/>
            <person name="Sitrit Y."/>
            <person name="Splivallo R."/>
            <person name="Traeger S."/>
            <person name="Wang M."/>
            <person name="Zifcakova L."/>
            <person name="Wipf D."/>
            <person name="Zambonelli A."/>
            <person name="Paolocci F."/>
            <person name="Nowrousian M."/>
            <person name="Ottonello S."/>
            <person name="Baldrian P."/>
            <person name="Spatafora J.W."/>
            <person name="Henrissat B."/>
            <person name="Nagy L.G."/>
            <person name="Aury J.M."/>
            <person name="Wincker P."/>
            <person name="Grigoriev I.V."/>
            <person name="Bonfante P."/>
            <person name="Martin F.M."/>
        </authorList>
    </citation>
    <scope>NUCLEOTIDE SEQUENCE [LARGE SCALE GENOMIC DNA]</scope>
    <source>
        <strain evidence="6 7">120613-1</strain>
    </source>
</reference>
<dbReference type="InterPro" id="IPR023591">
    <property type="entry name" value="Ribosomal_uS2_flav_dom_sf"/>
</dbReference>
<feature type="region of interest" description="Disordered" evidence="5">
    <location>
        <begin position="27"/>
        <end position="74"/>
    </location>
</feature>
<dbReference type="InterPro" id="IPR001865">
    <property type="entry name" value="Ribosomal_uS2"/>
</dbReference>
<evidence type="ECO:0000256" key="5">
    <source>
        <dbReference type="SAM" id="MobiDB-lite"/>
    </source>
</evidence>
<dbReference type="InterPro" id="IPR018130">
    <property type="entry name" value="Ribosomal_uS2_CS"/>
</dbReference>
<dbReference type="InterPro" id="IPR005706">
    <property type="entry name" value="Ribosomal_uS2_bac/mit/plastid"/>
</dbReference>
<dbReference type="HAMAP" id="MF_00291_B">
    <property type="entry name" value="Ribosomal_uS2_B"/>
    <property type="match status" value="1"/>
</dbReference>